<name>A0ABY8EJ03_9FIRM</name>
<evidence type="ECO:0000313" key="2">
    <source>
        <dbReference type="EMBL" id="WFD10873.1"/>
    </source>
</evidence>
<proteinExistence type="predicted"/>
<keyword evidence="3" id="KW-1185">Reference proteome</keyword>
<keyword evidence="1" id="KW-0175">Coiled coil</keyword>
<dbReference type="SUPFAM" id="SSF46785">
    <property type="entry name" value="Winged helix' DNA-binding domain"/>
    <property type="match status" value="1"/>
</dbReference>
<gene>
    <name evidence="2" type="ORF">P4S50_02015</name>
</gene>
<dbReference type="RefSeq" id="WP_277732839.1">
    <property type="nucleotide sequence ID" value="NZ_CP120733.1"/>
</dbReference>
<reference evidence="2 3" key="1">
    <citation type="submission" date="2023-03" db="EMBL/GenBank/DDBJ databases">
        <title>Complete genome sequence of Tepidibacter sp. SWIR-1, isolated from a deep-sea hydrothermal vent.</title>
        <authorList>
            <person name="Li X."/>
        </authorList>
    </citation>
    <scope>NUCLEOTIDE SEQUENCE [LARGE SCALE GENOMIC DNA]</scope>
    <source>
        <strain evidence="2 3">SWIR-1</strain>
    </source>
</reference>
<dbReference type="Pfam" id="PF13730">
    <property type="entry name" value="HTH_36"/>
    <property type="match status" value="1"/>
</dbReference>
<dbReference type="InterPro" id="IPR036390">
    <property type="entry name" value="WH_DNA-bd_sf"/>
</dbReference>
<sequence length="558" mass="64157">MLLYISSNENIGIFDFLSNENGMVIKKLSGTFSLKQFVIYDMRSFNHYSYVAIDLKALKDNKDEIIEAIVAFKSMFSSRVIFYIEDIKKNESLIERLVEQGVYNILSADEVEDLKGEIQKSISNSGMSKRDIQLKLNKLNGKQCYMPEYSFEKKDIKIAITGAAQKVGATTIAMNLCNYLASIGASVCYVEANNHDHIKKLPSSYAGMVVKEDCIIYNGVKYLSLNASNDEEYHFVIYDMGVIERKTINAINNKCDVSILCATAKPYEIEEYDKAVQLLDDDKVNTIFSFIQENEKVRLKEQYRNVFFAEYAPDLFDGDANKNIFSKIFKNYITEKSYEKERGLFLMGKGKLLNCLYNMQLSMRATLVINYLINRSNKELTCFPAIKTIAKDCNISTRTVQRALKDLLDAGVIKKENRYRENGGQSSNLYTLVFDGENKEKESLEIKKEETEKIDEVEVNEELIMDTVDFNKYKSVGLEDSVNSEGKVDERKNHEYEENENLQEDIKNVSEELSIKRHNEKTKVLKITRNRGRGNDKKIRKSLDKCTWQGEYDNLVPP</sequence>
<organism evidence="2 3">
    <name type="scientific">Tepidibacter hydrothermalis</name>
    <dbReference type="NCBI Taxonomy" id="3036126"/>
    <lineage>
        <taxon>Bacteria</taxon>
        <taxon>Bacillati</taxon>
        <taxon>Bacillota</taxon>
        <taxon>Clostridia</taxon>
        <taxon>Peptostreptococcales</taxon>
        <taxon>Peptostreptococcaceae</taxon>
        <taxon>Tepidibacter</taxon>
    </lineage>
</organism>
<accession>A0ABY8EJ03</accession>
<dbReference type="Gene3D" id="1.10.10.10">
    <property type="entry name" value="Winged helix-like DNA-binding domain superfamily/Winged helix DNA-binding domain"/>
    <property type="match status" value="1"/>
</dbReference>
<protein>
    <submittedName>
        <fullName evidence="2">Helix-turn-helix domain-containing protein</fullName>
    </submittedName>
</protein>
<feature type="coiled-coil region" evidence="1">
    <location>
        <begin position="492"/>
        <end position="519"/>
    </location>
</feature>
<dbReference type="Proteomes" id="UP001222800">
    <property type="component" value="Chromosome"/>
</dbReference>
<dbReference type="EMBL" id="CP120733">
    <property type="protein sequence ID" value="WFD10873.1"/>
    <property type="molecule type" value="Genomic_DNA"/>
</dbReference>
<evidence type="ECO:0000313" key="3">
    <source>
        <dbReference type="Proteomes" id="UP001222800"/>
    </source>
</evidence>
<dbReference type="InterPro" id="IPR027417">
    <property type="entry name" value="P-loop_NTPase"/>
</dbReference>
<dbReference type="InterPro" id="IPR036388">
    <property type="entry name" value="WH-like_DNA-bd_sf"/>
</dbReference>
<dbReference type="SUPFAM" id="SSF52540">
    <property type="entry name" value="P-loop containing nucleoside triphosphate hydrolases"/>
    <property type="match status" value="1"/>
</dbReference>
<evidence type="ECO:0000256" key="1">
    <source>
        <dbReference type="SAM" id="Coils"/>
    </source>
</evidence>
<dbReference type="Gene3D" id="3.40.50.300">
    <property type="entry name" value="P-loop containing nucleotide triphosphate hydrolases"/>
    <property type="match status" value="1"/>
</dbReference>